<dbReference type="InterPro" id="IPR044946">
    <property type="entry name" value="Restrct_endonuc_typeI_TRD_sf"/>
</dbReference>
<dbReference type="REBASE" id="149366">
    <property type="entry name" value="S.CliFORF8690P"/>
</dbReference>
<dbReference type="InterPro" id="IPR000055">
    <property type="entry name" value="Restrct_endonuc_typeI_TRD"/>
</dbReference>
<proteinExistence type="inferred from homology"/>
<dbReference type="OrthoDB" id="597880at2"/>
<dbReference type="GO" id="GO:0009307">
    <property type="term" value="P:DNA restriction-modification system"/>
    <property type="evidence" value="ECO:0007669"/>
    <property type="project" value="UniProtKB-KW"/>
</dbReference>
<dbReference type="SUPFAM" id="SSF116734">
    <property type="entry name" value="DNA methylase specificity domain"/>
    <property type="match status" value="2"/>
</dbReference>
<sequence length="411" mass="46432">MNTQSLKPGWKIVKFGDVVKNANLVERDPEANGVERIVGLEHIDPENLHIRRWSAFADGTSFTRKFVPGQTLFGKRRAYQRKVAYAEFKGICSGDILTFEAKDKGVLLPELLPFICQSDAFFDWALGTSAGSLSPRTNWAALQGFEFPLPPLDEQMRIAEILWTADETFNQHQQSKINLLSVKRTLLNRLTVRGIGQHLTQLTRLGEIPAHWRLATVKDITSICQYGLSIPLNESGQYPILRMMNYDDGRIIANDLKYVDLDDADFNSFKLHKSDILFNRTNSADLVGKVGIFDLDGDFVFASYLIRLRADQKKILPDFLNYYLNSDLGQRRLLAYATPGVSQTNISAGSLKKVLVPLPPIEEQKQIVKVLNDLELRKHFQRSHVAKAKKCLVALLNNLVGAKIDEEVLHL</sequence>
<keyword evidence="3" id="KW-0238">DNA-binding</keyword>
<dbReference type="AlphaFoldDB" id="A0A124G6S4"/>
<name>A0A124G6S4_CHLLI</name>
<dbReference type="CDD" id="cd17524">
    <property type="entry name" value="RMtype1_S_EcoUTORF5051P-TRD2-CR2_like"/>
    <property type="match status" value="1"/>
</dbReference>
<evidence type="ECO:0000313" key="5">
    <source>
        <dbReference type="EMBL" id="KUL20602.1"/>
    </source>
</evidence>
<accession>A0A124G6S4</accession>
<keyword evidence="6" id="KW-1185">Reference proteome</keyword>
<organism evidence="5 6">
    <name type="scientific">Chlorobium limicola</name>
    <dbReference type="NCBI Taxonomy" id="1092"/>
    <lineage>
        <taxon>Bacteria</taxon>
        <taxon>Pseudomonadati</taxon>
        <taxon>Chlorobiota</taxon>
        <taxon>Chlorobiia</taxon>
        <taxon>Chlorobiales</taxon>
        <taxon>Chlorobiaceae</taxon>
        <taxon>Chlorobium/Pelodictyon group</taxon>
        <taxon>Chlorobium</taxon>
    </lineage>
</organism>
<dbReference type="Gene3D" id="3.90.220.20">
    <property type="entry name" value="DNA methylase specificity domains"/>
    <property type="match status" value="2"/>
</dbReference>
<keyword evidence="2" id="KW-0680">Restriction system</keyword>
<gene>
    <name evidence="5" type="ORF">ASB62_08715</name>
</gene>
<evidence type="ECO:0000313" key="6">
    <source>
        <dbReference type="Proteomes" id="UP000053937"/>
    </source>
</evidence>
<protein>
    <recommendedName>
        <fullName evidence="4">Type I restriction modification DNA specificity domain-containing protein</fullName>
    </recommendedName>
</protein>
<dbReference type="RefSeq" id="WP_059139507.1">
    <property type="nucleotide sequence ID" value="NZ_LMBR01000221.1"/>
</dbReference>
<evidence type="ECO:0000256" key="1">
    <source>
        <dbReference type="ARBA" id="ARBA00010923"/>
    </source>
</evidence>
<feature type="domain" description="Type I restriction modification DNA specificity" evidence="4">
    <location>
        <begin position="46"/>
        <end position="177"/>
    </location>
</feature>
<dbReference type="Pfam" id="PF01420">
    <property type="entry name" value="Methylase_S"/>
    <property type="match status" value="2"/>
</dbReference>
<dbReference type="PANTHER" id="PTHR30408:SF12">
    <property type="entry name" value="TYPE I RESTRICTION ENZYME MJAVIII SPECIFICITY SUBUNIT"/>
    <property type="match status" value="1"/>
</dbReference>
<comment type="similarity">
    <text evidence="1">Belongs to the type-I restriction system S methylase family.</text>
</comment>
<comment type="caution">
    <text evidence="5">The sequence shown here is derived from an EMBL/GenBank/DDBJ whole genome shotgun (WGS) entry which is preliminary data.</text>
</comment>
<dbReference type="InterPro" id="IPR052021">
    <property type="entry name" value="Type-I_RS_S_subunit"/>
</dbReference>
<dbReference type="PANTHER" id="PTHR30408">
    <property type="entry name" value="TYPE-1 RESTRICTION ENZYME ECOKI SPECIFICITY PROTEIN"/>
    <property type="match status" value="1"/>
</dbReference>
<reference evidence="5 6" key="1">
    <citation type="submission" date="2015-10" db="EMBL/GenBank/DDBJ databases">
        <title>Draft Genome Sequence of Chlorobium limicola strain Frasassi Growing under Artificial Lighting in the Frasassi Cave System.</title>
        <authorList>
            <person name="Mansor M."/>
            <person name="Macalady J."/>
        </authorList>
    </citation>
    <scope>NUCLEOTIDE SEQUENCE [LARGE SCALE GENOMIC DNA]</scope>
    <source>
        <strain evidence="5 6">Frasassi</strain>
    </source>
</reference>
<feature type="domain" description="Type I restriction modification DNA specificity" evidence="4">
    <location>
        <begin position="212"/>
        <end position="375"/>
    </location>
</feature>
<evidence type="ECO:0000259" key="4">
    <source>
        <dbReference type="Pfam" id="PF01420"/>
    </source>
</evidence>
<dbReference type="EMBL" id="LMBR01000221">
    <property type="protein sequence ID" value="KUL20602.1"/>
    <property type="molecule type" value="Genomic_DNA"/>
</dbReference>
<dbReference type="GO" id="GO:0003677">
    <property type="term" value="F:DNA binding"/>
    <property type="evidence" value="ECO:0007669"/>
    <property type="project" value="UniProtKB-KW"/>
</dbReference>
<evidence type="ECO:0000256" key="2">
    <source>
        <dbReference type="ARBA" id="ARBA00022747"/>
    </source>
</evidence>
<evidence type="ECO:0000256" key="3">
    <source>
        <dbReference type="ARBA" id="ARBA00023125"/>
    </source>
</evidence>
<dbReference type="Proteomes" id="UP000053937">
    <property type="component" value="Unassembled WGS sequence"/>
</dbReference>